<sequence length="370" mass="42114">MDKILFVLHLPPPVHGAAMVGDYVRKSTAINAAFHSKFINLSTSHSLGEIGKGGVVKLLRYLKMLYSVYKEVTNFKPDLIYITLSSAGFGVLKDSLIVFLVKLLTRKKIVFHMHNAGVNRFQDRALYNFVYTKVFKNTTVIVLSKNLKKDVSKYVKDENIRICANGIPKIDFDPLVIRDKQQTEHPRILFLSNLIEQKGVYVLLKACQILKKKGILFNCVYVGSEGDISKEDLDNQIRNFDLQDQVTYLGPKFGDEKYREFAKADIFAFPTYYDSETFGLVNVEAMQFSLPIISTAIGGVPDVIENNVSGYLVQIKNEVEVAEKLAILIKNPDLRRIMGEKGYSNYQNKFTLEIFEQSLIKIFKELLLEK</sequence>
<dbReference type="Gene3D" id="3.40.50.2000">
    <property type="entry name" value="Glycogen Phosphorylase B"/>
    <property type="match status" value="2"/>
</dbReference>
<proteinExistence type="predicted"/>
<feature type="domain" description="Glycosyl transferase family 1" evidence="1">
    <location>
        <begin position="182"/>
        <end position="343"/>
    </location>
</feature>
<evidence type="ECO:0000313" key="2">
    <source>
        <dbReference type="EMBL" id="KKO01330.1"/>
    </source>
</evidence>
<accession>A0A0F9VBE4</accession>
<organism evidence="2">
    <name type="scientific">marine sediment metagenome</name>
    <dbReference type="NCBI Taxonomy" id="412755"/>
    <lineage>
        <taxon>unclassified sequences</taxon>
        <taxon>metagenomes</taxon>
        <taxon>ecological metagenomes</taxon>
    </lineage>
</organism>
<dbReference type="Pfam" id="PF00534">
    <property type="entry name" value="Glycos_transf_1"/>
    <property type="match status" value="1"/>
</dbReference>
<reference evidence="2" key="1">
    <citation type="journal article" date="2015" name="Nature">
        <title>Complex archaea that bridge the gap between prokaryotes and eukaryotes.</title>
        <authorList>
            <person name="Spang A."/>
            <person name="Saw J.H."/>
            <person name="Jorgensen S.L."/>
            <person name="Zaremba-Niedzwiedzka K."/>
            <person name="Martijn J."/>
            <person name="Lind A.E."/>
            <person name="van Eijk R."/>
            <person name="Schleper C."/>
            <person name="Guy L."/>
            <person name="Ettema T.J."/>
        </authorList>
    </citation>
    <scope>NUCLEOTIDE SEQUENCE</scope>
</reference>
<evidence type="ECO:0000259" key="1">
    <source>
        <dbReference type="Pfam" id="PF00534"/>
    </source>
</evidence>
<dbReference type="EMBL" id="LAZR01000036">
    <property type="protein sequence ID" value="KKO01330.1"/>
    <property type="molecule type" value="Genomic_DNA"/>
</dbReference>
<name>A0A0F9VBE4_9ZZZZ</name>
<gene>
    <name evidence="2" type="ORF">LCGC14_0119180</name>
</gene>
<dbReference type="GO" id="GO:0016757">
    <property type="term" value="F:glycosyltransferase activity"/>
    <property type="evidence" value="ECO:0007669"/>
    <property type="project" value="InterPro"/>
</dbReference>
<dbReference type="SUPFAM" id="SSF53756">
    <property type="entry name" value="UDP-Glycosyltransferase/glycogen phosphorylase"/>
    <property type="match status" value="1"/>
</dbReference>
<dbReference type="AlphaFoldDB" id="A0A0F9VBE4"/>
<comment type="caution">
    <text evidence="2">The sequence shown here is derived from an EMBL/GenBank/DDBJ whole genome shotgun (WGS) entry which is preliminary data.</text>
</comment>
<dbReference type="InterPro" id="IPR001296">
    <property type="entry name" value="Glyco_trans_1"/>
</dbReference>
<protein>
    <recommendedName>
        <fullName evidence="1">Glycosyl transferase family 1 domain-containing protein</fullName>
    </recommendedName>
</protein>
<dbReference type="PANTHER" id="PTHR12526">
    <property type="entry name" value="GLYCOSYLTRANSFERASE"/>
    <property type="match status" value="1"/>
</dbReference>
<dbReference type="CDD" id="cd03801">
    <property type="entry name" value="GT4_PimA-like"/>
    <property type="match status" value="1"/>
</dbReference>
<dbReference type="PANTHER" id="PTHR12526:SF627">
    <property type="entry name" value="D-RHAMNOSYLTRANSFERASE WBPZ"/>
    <property type="match status" value="1"/>
</dbReference>